<organism evidence="3 4">
    <name type="scientific">Adlercreutzia muris</name>
    <dbReference type="NCBI Taxonomy" id="1796610"/>
    <lineage>
        <taxon>Bacteria</taxon>
        <taxon>Bacillati</taxon>
        <taxon>Actinomycetota</taxon>
        <taxon>Coriobacteriia</taxon>
        <taxon>Eggerthellales</taxon>
        <taxon>Eggerthellaceae</taxon>
        <taxon>Adlercreutzia</taxon>
    </lineage>
</organism>
<feature type="compositionally biased region" description="Basic and acidic residues" evidence="1">
    <location>
        <begin position="1"/>
        <end position="10"/>
    </location>
</feature>
<accession>A0A7C8BPU5</accession>
<dbReference type="RefSeq" id="WP_151431908.1">
    <property type="nucleotide sequence ID" value="NZ_JANJZI010000011.1"/>
</dbReference>
<feature type="compositionally biased region" description="Basic and acidic residues" evidence="1">
    <location>
        <begin position="715"/>
        <end position="725"/>
    </location>
</feature>
<keyword evidence="2" id="KW-1133">Transmembrane helix</keyword>
<dbReference type="Proteomes" id="UP000479639">
    <property type="component" value="Unassembled WGS sequence"/>
</dbReference>
<protein>
    <submittedName>
        <fullName evidence="3">Uncharacterized protein</fullName>
    </submittedName>
</protein>
<feature type="transmembrane region" description="Helical" evidence="2">
    <location>
        <begin position="1074"/>
        <end position="1091"/>
    </location>
</feature>
<feature type="region of interest" description="Disordered" evidence="1">
    <location>
        <begin position="1"/>
        <end position="23"/>
    </location>
</feature>
<evidence type="ECO:0000313" key="4">
    <source>
        <dbReference type="Proteomes" id="UP000479639"/>
    </source>
</evidence>
<evidence type="ECO:0000256" key="1">
    <source>
        <dbReference type="SAM" id="MobiDB-lite"/>
    </source>
</evidence>
<feature type="region of interest" description="Disordered" evidence="1">
    <location>
        <begin position="446"/>
        <end position="466"/>
    </location>
</feature>
<feature type="region of interest" description="Disordered" evidence="1">
    <location>
        <begin position="1096"/>
        <end position="1116"/>
    </location>
</feature>
<keyword evidence="4" id="KW-1185">Reference proteome</keyword>
<sequence>MTWGKRREAAATRSGAPLAQGRRPATAAVARLGHRALAATLAALLAVALLPALPATEGVAPRTAEALTGTTDYSKVLKATNLFGEPALIQGSTMRMASTLDDSHYTNYGAWGSATGFVSTDKISLLHNWEIRFSGRLPIGFSYQNIDRIMMKFAPGFIRGPELSSSSGYAWNYKTEWRSSTSSTATTIYLCEIVNGMEKDAPKNPPSAPLGKQQMSFAYNARTDRATLKVGSSTLDVPSVRTNLGTSAYLYFVGIIEWTTSAGAPQPSAPANLQLEATFDSMTLPNLDPEISDITLYRYNDATDAYDILVGEDDVLERDEVVQARCTIRNRNTAASAGGYSEQFGMHLKLADTEANPTRGIEPFADSTHPLQVNGSTVATAAGPNTLSGANGVPITLTGNQAVNVTYYARVNQAGGQAVTVSHELVEDSFQGSQFKTVELLAEQPLKPAPDDVDPDDPASGAGKDFHYTRLPRANENGWNNSATSPVRVTFYAGDFDRFTVAAADGTALGELGDREAWVRADDTDGLPITLQASSASGAVSSKGTDTIRIDTQAPTLSWDADANTLTASDEAAAGSGKATSGVWKVRQVKADGRPLTAENVTPASAGATAFGAEGDNTAASPATEGTEWAFTLADGKGNARETLPAVQPGFYVAEDAAGNVSAPFEVRDPSIDPGPDGPDGPDNPDGPDGPGDPGPGDPDGPDNPGNPGTGDPDNPVKPDPDKPDMPGPGDTDPNPGPNPGPTAPTFPTITPKPDGSGATAPEPLTPTEVVTDSSSGLTHAVIHDELALPTSSKPVTPDMMAQLIDERYVVGTGLTDRTISRSPVRLFDSAGNPAEAIDRSRPGTWIAEQTFTDAAGNTTTLRLTITVRDDTADGTLGAGTADGGGASGKGSAASGHRTALANHISQLPQTGGILGACPLHILFALMVLMASAYSLGRLRQRRQVPCESECEQREGAAADSGWPNAPWLQAGDGGSDAAAQNDTEAAGLLCAADGSGILQNRVAAQLSDPIPTVTAQDGSDDAGLAYDGGITSPQGDAGNRAARFTLFDGTVLGAIMLCAIALGTLGFCPVDPFFAGATALVALFWTWRLTRTPRYPKTVTEPPQRRLEQDGALRG</sequence>
<feature type="compositionally biased region" description="Low complexity" evidence="1">
    <location>
        <begin position="703"/>
        <end position="714"/>
    </location>
</feature>
<feature type="transmembrane region" description="Helical" evidence="2">
    <location>
        <begin position="913"/>
        <end position="934"/>
    </location>
</feature>
<proteinExistence type="predicted"/>
<comment type="caution">
    <text evidence="3">The sequence shown here is derived from an EMBL/GenBank/DDBJ whole genome shotgun (WGS) entry which is preliminary data.</text>
</comment>
<feature type="region of interest" description="Disordered" evidence="1">
    <location>
        <begin position="664"/>
        <end position="774"/>
    </location>
</feature>
<feature type="compositionally biased region" description="Basic and acidic residues" evidence="1">
    <location>
        <begin position="1104"/>
        <end position="1116"/>
    </location>
</feature>
<reference evidence="3 4" key="1">
    <citation type="submission" date="2019-09" db="EMBL/GenBank/DDBJ databases">
        <title>Whole genome shotgun sequencing (WGS) of Ellagibacter isourolithinifaciens DSM 104140(T) and Adlercreutzia muris DSM 29508(T).</title>
        <authorList>
            <person name="Stoll D.A."/>
            <person name="Danylec N."/>
            <person name="Huch M."/>
        </authorList>
    </citation>
    <scope>NUCLEOTIDE SEQUENCE [LARGE SCALE GENOMIC DNA]</scope>
    <source>
        <strain evidence="3 4">DSM 29508</strain>
    </source>
</reference>
<name>A0A7C8BPU5_9ACTN</name>
<feature type="region of interest" description="Disordered" evidence="1">
    <location>
        <begin position="874"/>
        <end position="895"/>
    </location>
</feature>
<feature type="compositionally biased region" description="Gly residues" evidence="1">
    <location>
        <begin position="877"/>
        <end position="889"/>
    </location>
</feature>
<feature type="transmembrane region" description="Helical" evidence="2">
    <location>
        <begin position="1047"/>
        <end position="1068"/>
    </location>
</feature>
<feature type="compositionally biased region" description="Pro residues" evidence="1">
    <location>
        <begin position="735"/>
        <end position="745"/>
    </location>
</feature>
<feature type="region of interest" description="Disordered" evidence="1">
    <location>
        <begin position="953"/>
        <end position="980"/>
    </location>
</feature>
<evidence type="ECO:0000256" key="2">
    <source>
        <dbReference type="SAM" id="Phobius"/>
    </source>
</evidence>
<dbReference type="EMBL" id="WAJS01000044">
    <property type="protein sequence ID" value="KAB1640355.1"/>
    <property type="molecule type" value="Genomic_DNA"/>
</dbReference>
<evidence type="ECO:0000313" key="3">
    <source>
        <dbReference type="EMBL" id="KAB1640355.1"/>
    </source>
</evidence>
<keyword evidence="2" id="KW-0472">Membrane</keyword>
<dbReference type="AlphaFoldDB" id="A0A7C8BPU5"/>
<keyword evidence="2" id="KW-0812">Transmembrane</keyword>
<gene>
    <name evidence="3" type="ORF">F8D48_10525</name>
</gene>